<comment type="subcellular location">
    <subcellularLocation>
        <location evidence="1">Cell membrane</location>
        <topology evidence="1">Multi-pass membrane protein</topology>
    </subcellularLocation>
</comment>
<accession>A0ABS1BTG6</accession>
<dbReference type="PANTHER" id="PTHR33452">
    <property type="entry name" value="OXIDOREDUCTASE CATD-RELATED"/>
    <property type="match status" value="1"/>
</dbReference>
<feature type="transmembrane region" description="Helical" evidence="7">
    <location>
        <begin position="123"/>
        <end position="145"/>
    </location>
</feature>
<gene>
    <name evidence="8" type="ORF">JDW22_08085</name>
</gene>
<evidence type="ECO:0000256" key="1">
    <source>
        <dbReference type="ARBA" id="ARBA00004651"/>
    </source>
</evidence>
<keyword evidence="6 7" id="KW-0472">Membrane</keyword>
<evidence type="ECO:0000256" key="2">
    <source>
        <dbReference type="ARBA" id="ARBA00006679"/>
    </source>
</evidence>
<feature type="transmembrane region" description="Helical" evidence="7">
    <location>
        <begin position="12"/>
        <end position="31"/>
    </location>
</feature>
<evidence type="ECO:0000256" key="6">
    <source>
        <dbReference type="ARBA" id="ARBA00023136"/>
    </source>
</evidence>
<keyword evidence="4 7" id="KW-0812">Transmembrane</keyword>
<comment type="similarity">
    <text evidence="2">Belongs to the DoxX family.</text>
</comment>
<comment type="caution">
    <text evidence="8">The sequence shown here is derived from an EMBL/GenBank/DDBJ whole genome shotgun (WGS) entry which is preliminary data.</text>
</comment>
<protein>
    <submittedName>
        <fullName evidence="8">DoxX family protein</fullName>
    </submittedName>
</protein>
<reference evidence="8 9" key="1">
    <citation type="journal article" date="2021" name="Pathogens">
        <title>Isolation and Characterization of Kingella bonacorsii sp. nov., A Novel Kingella Species Detected in a Stable Periodontitis Subject.</title>
        <authorList>
            <person name="Antezack A."/>
            <person name="Boxberger M."/>
            <person name="Rolland C."/>
            <person name="Monnet-Corti V."/>
            <person name="La Scola B."/>
        </authorList>
    </citation>
    <scope>NUCLEOTIDE SEQUENCE [LARGE SCALE GENOMIC DNA]</scope>
    <source>
        <strain evidence="8 9">Marseille-Q4569</strain>
    </source>
</reference>
<proteinExistence type="inferred from homology"/>
<dbReference type="Proteomes" id="UP000614058">
    <property type="component" value="Unassembled WGS sequence"/>
</dbReference>
<evidence type="ECO:0000256" key="4">
    <source>
        <dbReference type="ARBA" id="ARBA00022692"/>
    </source>
</evidence>
<evidence type="ECO:0000313" key="9">
    <source>
        <dbReference type="Proteomes" id="UP000614058"/>
    </source>
</evidence>
<evidence type="ECO:0000313" key="8">
    <source>
        <dbReference type="EMBL" id="MBK0396533.1"/>
    </source>
</evidence>
<dbReference type="InterPro" id="IPR032808">
    <property type="entry name" value="DoxX"/>
</dbReference>
<keyword evidence="5 7" id="KW-1133">Transmembrane helix</keyword>
<name>A0ABS1BTG6_9NEIS</name>
<keyword evidence="3" id="KW-1003">Cell membrane</keyword>
<sequence length="152" mass="17084">MPRTAKKQPEKLYPLIGEAVGQLGLRLLLAYEFFESGLTKWNGENWFAEIQDQFPFPFSLFSPDANWYAAMGSELLFPVLLLLGLFTRFSAFALMVLTAVAWYAVHAGNGYNIGQGGYKLSLMYIVMLLPLLGQGAGVLSLDYLWKRYRSGK</sequence>
<dbReference type="InterPro" id="IPR051907">
    <property type="entry name" value="DoxX-like_oxidoreductase"/>
</dbReference>
<evidence type="ECO:0000256" key="5">
    <source>
        <dbReference type="ARBA" id="ARBA00022989"/>
    </source>
</evidence>
<dbReference type="EMBL" id="JAEHNZ010000002">
    <property type="protein sequence ID" value="MBK0396533.1"/>
    <property type="molecule type" value="Genomic_DNA"/>
</dbReference>
<feature type="transmembrane region" description="Helical" evidence="7">
    <location>
        <begin position="92"/>
        <end position="111"/>
    </location>
</feature>
<feature type="transmembrane region" description="Helical" evidence="7">
    <location>
        <begin position="65"/>
        <end position="85"/>
    </location>
</feature>
<evidence type="ECO:0000256" key="7">
    <source>
        <dbReference type="SAM" id="Phobius"/>
    </source>
</evidence>
<evidence type="ECO:0000256" key="3">
    <source>
        <dbReference type="ARBA" id="ARBA00022475"/>
    </source>
</evidence>
<keyword evidence="9" id="KW-1185">Reference proteome</keyword>
<organism evidence="8 9">
    <name type="scientific">Kingella bonacorsii</name>
    <dbReference type="NCBI Taxonomy" id="2796361"/>
    <lineage>
        <taxon>Bacteria</taxon>
        <taxon>Pseudomonadati</taxon>
        <taxon>Pseudomonadota</taxon>
        <taxon>Betaproteobacteria</taxon>
        <taxon>Neisseriales</taxon>
        <taxon>Neisseriaceae</taxon>
        <taxon>Kingella</taxon>
    </lineage>
</organism>
<dbReference type="Pfam" id="PF07681">
    <property type="entry name" value="DoxX"/>
    <property type="match status" value="1"/>
</dbReference>
<dbReference type="RefSeq" id="WP_200522598.1">
    <property type="nucleotide sequence ID" value="NZ_JAEHNZ010000002.1"/>
</dbReference>
<dbReference type="PANTHER" id="PTHR33452:SF7">
    <property type="entry name" value="DOXX FAMILY PROTEIN"/>
    <property type="match status" value="1"/>
</dbReference>